<dbReference type="GO" id="GO:0097510">
    <property type="term" value="P:base-excision repair, AP site formation via deaminated base removal"/>
    <property type="evidence" value="ECO:0007669"/>
    <property type="project" value="TreeGrafter"/>
</dbReference>
<evidence type="ECO:0000259" key="8">
    <source>
        <dbReference type="SMART" id="SM00986"/>
    </source>
</evidence>
<dbReference type="GeneID" id="19318024"/>
<dbReference type="GO" id="GO:0005739">
    <property type="term" value="C:mitochondrion"/>
    <property type="evidence" value="ECO:0007669"/>
    <property type="project" value="UniProtKB-SubCell"/>
</dbReference>
<evidence type="ECO:0000256" key="1">
    <source>
        <dbReference type="ARBA" id="ARBA00008184"/>
    </source>
</evidence>
<reference evidence="9 10" key="1">
    <citation type="journal article" date="2013" name="Plant Cell">
        <title>The transition from a phytopathogenic smut ancestor to an anamorphic biocontrol agent deciphered by comparative whole-genome analysis.</title>
        <authorList>
            <person name="Lefebvre F."/>
            <person name="Joly D.L."/>
            <person name="Labbe C."/>
            <person name="Teichmann B."/>
            <person name="Linning R."/>
            <person name="Belzile F."/>
            <person name="Bakkeren G."/>
            <person name="Belanger R.R."/>
        </authorList>
    </citation>
    <scope>NUCLEOTIDE SEQUENCE [LARGE SCALE GENOMIC DNA]</scope>
    <source>
        <strain evidence="9 10">PF-1</strain>
    </source>
</reference>
<sequence>MSSSTSPELAPSTKRSADDATKSSDQAASPSPSAKKQRRSASPAHNDEFDDHDDAGLDDAQLLAAVQAAESAAEAASSQPTASTSSAPAIPSSPATRSSTSATRSSTTSTPKQTLLFGAKPPSQPSHPTIVPPSDPSDLLYVERQTMGPEWFRHLEAELSKDYFTKLKQFLQAEEKAGRKTFPPPHLVHSWSRLTPLDSVKVVVVGQDPYHGPGQACGLSFSVPRGVAAPPSLKNIYKEIQNEFPGFKPPNHGCLEEWARQGVLLLNACLTVSAGNAGSHHGRGWENLTKVVLKTIADNAARGAGRAGADAVANSKIATMFAKASKKHNQPAPAEKNEDKPAAEEEGKAKEGKQSNGDHACKGVVFMVWGQPAAKTLAEAGITDKSPNVLILRSPHPSPLSAHRGFLGNGHFAKANKWLEARYGASGGIDWTRL</sequence>
<dbReference type="InterPro" id="IPR005122">
    <property type="entry name" value="Uracil-DNA_glycosylase-like"/>
</dbReference>
<dbReference type="InterPro" id="IPR036895">
    <property type="entry name" value="Uracil-DNA_glycosylase-like_sf"/>
</dbReference>
<dbReference type="Gene3D" id="3.40.470.10">
    <property type="entry name" value="Uracil-DNA glycosylase-like domain"/>
    <property type="match status" value="1"/>
</dbReference>
<feature type="compositionally biased region" description="Acidic residues" evidence="7">
    <location>
        <begin position="48"/>
        <end position="57"/>
    </location>
</feature>
<dbReference type="SMART" id="SM00987">
    <property type="entry name" value="UreE_C"/>
    <property type="match status" value="1"/>
</dbReference>
<gene>
    <name evidence="5" type="primary">UNG1</name>
    <name evidence="9" type="ORF">PFL1_03917</name>
</gene>
<dbReference type="GO" id="GO:0005634">
    <property type="term" value="C:nucleus"/>
    <property type="evidence" value="ECO:0007669"/>
    <property type="project" value="UniProtKB-SubCell"/>
</dbReference>
<dbReference type="RefSeq" id="XP_007879631.1">
    <property type="nucleotide sequence ID" value="XM_007881440.1"/>
</dbReference>
<comment type="function">
    <text evidence="5">Excises uracil residues from the DNA which can arise as a result of misincorporation of dUMP residues by DNA polymerase or due to deamination of cytosine.</text>
</comment>
<feature type="region of interest" description="Disordered" evidence="7">
    <location>
        <begin position="1"/>
        <end position="136"/>
    </location>
</feature>
<dbReference type="NCBIfam" id="NF003592">
    <property type="entry name" value="PRK05254.1-5"/>
    <property type="match status" value="1"/>
</dbReference>
<dbReference type="SMART" id="SM00986">
    <property type="entry name" value="UDG"/>
    <property type="match status" value="1"/>
</dbReference>
<dbReference type="CDD" id="cd10027">
    <property type="entry name" value="UDG-F1-like"/>
    <property type="match status" value="1"/>
</dbReference>
<keyword evidence="3 5" id="KW-0378">Hydrolase</keyword>
<keyword evidence="4 5" id="KW-0234">DNA repair</keyword>
<dbReference type="HAMAP" id="MF_00148">
    <property type="entry name" value="UDG"/>
    <property type="match status" value="1"/>
</dbReference>
<name>A0A061H838_9BASI</name>
<feature type="compositionally biased region" description="Pro residues" evidence="7">
    <location>
        <begin position="122"/>
        <end position="135"/>
    </location>
</feature>
<evidence type="ECO:0000313" key="9">
    <source>
        <dbReference type="EMBL" id="EPQ28614.1"/>
    </source>
</evidence>
<protein>
    <recommendedName>
        <fullName evidence="5">Uracil-DNA glycosylase</fullName>
        <shortName evidence="5">UDG</shortName>
        <ecNumber evidence="5">3.2.2.27</ecNumber>
    </recommendedName>
</protein>
<feature type="compositionally biased region" description="Basic and acidic residues" evidence="7">
    <location>
        <begin position="335"/>
        <end position="353"/>
    </location>
</feature>
<dbReference type="PANTHER" id="PTHR11264">
    <property type="entry name" value="URACIL-DNA GLYCOSYLASE"/>
    <property type="match status" value="1"/>
</dbReference>
<dbReference type="Pfam" id="PF03167">
    <property type="entry name" value="UDG"/>
    <property type="match status" value="1"/>
</dbReference>
<dbReference type="PROSITE" id="PS00130">
    <property type="entry name" value="U_DNA_GLYCOSYLASE"/>
    <property type="match status" value="1"/>
</dbReference>
<proteinExistence type="inferred from homology"/>
<comment type="catalytic activity">
    <reaction evidence="5">
        <text>Hydrolyzes single-stranded DNA or mismatched double-stranded DNA and polynucleotides, releasing free uracil.</text>
        <dbReference type="EC" id="3.2.2.27"/>
    </reaction>
</comment>
<organism evidence="9 10">
    <name type="scientific">Pseudozyma flocculosa PF-1</name>
    <dbReference type="NCBI Taxonomy" id="1277687"/>
    <lineage>
        <taxon>Eukaryota</taxon>
        <taxon>Fungi</taxon>
        <taxon>Dikarya</taxon>
        <taxon>Basidiomycota</taxon>
        <taxon>Ustilaginomycotina</taxon>
        <taxon>Ustilaginomycetes</taxon>
        <taxon>Ustilaginales</taxon>
        <taxon>Ustilaginaceae</taxon>
        <taxon>Pseudozyma</taxon>
    </lineage>
</organism>
<evidence type="ECO:0000256" key="2">
    <source>
        <dbReference type="ARBA" id="ARBA00022763"/>
    </source>
</evidence>
<evidence type="ECO:0000256" key="7">
    <source>
        <dbReference type="SAM" id="MobiDB-lite"/>
    </source>
</evidence>
<feature type="active site" description="Proton acceptor" evidence="5 6">
    <location>
        <position position="208"/>
    </location>
</feature>
<dbReference type="SUPFAM" id="SSF52141">
    <property type="entry name" value="Uracil-DNA glycosylase-like"/>
    <property type="match status" value="2"/>
</dbReference>
<keyword evidence="2 5" id="KW-0227">DNA damage</keyword>
<dbReference type="NCBIfam" id="TIGR00628">
    <property type="entry name" value="ung"/>
    <property type="match status" value="1"/>
</dbReference>
<evidence type="ECO:0000256" key="5">
    <source>
        <dbReference type="HAMAP-Rule" id="MF_03166"/>
    </source>
</evidence>
<comment type="subcellular location">
    <subcellularLocation>
        <location evidence="5">Mitochondrion</location>
    </subcellularLocation>
    <subcellularLocation>
        <location evidence="5">Nucleus</location>
    </subcellularLocation>
</comment>
<dbReference type="KEGG" id="pfp:PFL1_03917"/>
<keyword evidence="5" id="KW-0539">Nucleus</keyword>
<feature type="region of interest" description="Disordered" evidence="7">
    <location>
        <begin position="323"/>
        <end position="356"/>
    </location>
</feature>
<evidence type="ECO:0000256" key="4">
    <source>
        <dbReference type="ARBA" id="ARBA00023204"/>
    </source>
</evidence>
<dbReference type="HOGENOM" id="CLU_032162_5_0_1"/>
<evidence type="ECO:0000256" key="6">
    <source>
        <dbReference type="PROSITE-ProRule" id="PRU10072"/>
    </source>
</evidence>
<dbReference type="InterPro" id="IPR002043">
    <property type="entry name" value="UDG_fam1"/>
</dbReference>
<dbReference type="Proteomes" id="UP000053664">
    <property type="component" value="Unassembled WGS sequence"/>
</dbReference>
<dbReference type="EMBL" id="KE361634">
    <property type="protein sequence ID" value="EPQ28614.1"/>
    <property type="molecule type" value="Genomic_DNA"/>
</dbReference>
<dbReference type="OrthoDB" id="10031947at2759"/>
<evidence type="ECO:0000256" key="3">
    <source>
        <dbReference type="ARBA" id="ARBA00022801"/>
    </source>
</evidence>
<accession>A0A061H838</accession>
<comment type="similarity">
    <text evidence="1 5">Belongs to the uracil-DNA glycosylase (UDG) superfamily. UNG family.</text>
</comment>
<feature type="compositionally biased region" description="Low complexity" evidence="7">
    <location>
        <begin position="64"/>
        <end position="111"/>
    </location>
</feature>
<evidence type="ECO:0000313" key="10">
    <source>
        <dbReference type="Proteomes" id="UP000053664"/>
    </source>
</evidence>
<dbReference type="PANTHER" id="PTHR11264:SF0">
    <property type="entry name" value="URACIL-DNA GLYCOSYLASE"/>
    <property type="match status" value="1"/>
</dbReference>
<dbReference type="AlphaFoldDB" id="A0A061H838"/>
<dbReference type="eggNOG" id="KOG2994">
    <property type="taxonomic scope" value="Eukaryota"/>
</dbReference>
<dbReference type="EC" id="3.2.2.27" evidence="5"/>
<keyword evidence="5" id="KW-0496">Mitochondrion</keyword>
<feature type="domain" description="Uracil-DNA glycosylase-like" evidence="8">
    <location>
        <begin position="193"/>
        <end position="419"/>
    </location>
</feature>
<dbReference type="InterPro" id="IPR018085">
    <property type="entry name" value="Ura-DNA_Glyclase_AS"/>
</dbReference>
<dbReference type="GO" id="GO:0004844">
    <property type="term" value="F:uracil DNA N-glycosylase activity"/>
    <property type="evidence" value="ECO:0007669"/>
    <property type="project" value="UniProtKB-UniRule"/>
</dbReference>
<feature type="compositionally biased region" description="Low complexity" evidence="7">
    <location>
        <begin position="23"/>
        <end position="34"/>
    </location>
</feature>